<accession>A0A5C1HWU0</accession>
<dbReference type="KEGG" id="mrub:DEO27_008620"/>
<evidence type="ECO:0000313" key="2">
    <source>
        <dbReference type="Proteomes" id="UP000251402"/>
    </source>
</evidence>
<sequence>MKIKFKTFPMSDGYGFPYSSRPDQEYLVLGIDNNQYYFLDESNEVGVLSKDMFEISDHSIPDFWVEENGQLAPEEWLWKKFFSLHGEPYLEWDEIWFSTQFMKGFEKFNLSFIPNRFKPAYDVNYKVNQINNYLKIASEYDTLCEDYISWEYEFGSFKSRGALPYYLSVNGAPQYYKKVLLSTEQEGFDILKGLLEQIRSPLERVKPDVDKEWLGVMRNRILFSIWSIWGVRSFDVFELKFENGSRNDYLLKYGDDVFILSLNFST</sequence>
<gene>
    <name evidence="1" type="ORF">DEO27_008620</name>
</gene>
<keyword evidence="2" id="KW-1185">Reference proteome</keyword>
<proteinExistence type="predicted"/>
<dbReference type="OrthoDB" id="794937at2"/>
<reference evidence="1" key="1">
    <citation type="submission" date="2019-08" db="EMBL/GenBank/DDBJ databases">
        <title>Comparative genome analysis confer to the adaptation heavy metal polluted environment.</title>
        <authorList>
            <person name="Li Y."/>
        </authorList>
    </citation>
    <scope>NUCLEOTIDE SEQUENCE [LARGE SCALE GENOMIC DNA]</scope>
    <source>
        <strain evidence="1">P1</strain>
    </source>
</reference>
<name>A0A5C1HWU0_9SPHI</name>
<organism evidence="1 2">
    <name type="scientific">Mucilaginibacter rubeus</name>
    <dbReference type="NCBI Taxonomy" id="2027860"/>
    <lineage>
        <taxon>Bacteria</taxon>
        <taxon>Pseudomonadati</taxon>
        <taxon>Bacteroidota</taxon>
        <taxon>Sphingobacteriia</taxon>
        <taxon>Sphingobacteriales</taxon>
        <taxon>Sphingobacteriaceae</taxon>
        <taxon>Mucilaginibacter</taxon>
    </lineage>
</organism>
<dbReference type="EMBL" id="CP043450">
    <property type="protein sequence ID" value="QEM10085.1"/>
    <property type="molecule type" value="Genomic_DNA"/>
</dbReference>
<dbReference type="Proteomes" id="UP000251402">
    <property type="component" value="Chromosome"/>
</dbReference>
<dbReference type="AlphaFoldDB" id="A0A5C1HWU0"/>
<protein>
    <submittedName>
        <fullName evidence="1">Uncharacterized protein</fullName>
    </submittedName>
</protein>
<evidence type="ECO:0000313" key="1">
    <source>
        <dbReference type="EMBL" id="QEM10085.1"/>
    </source>
</evidence>
<dbReference type="RefSeq" id="WP_112570521.1">
    <property type="nucleotide sequence ID" value="NZ_CP043450.1"/>
</dbReference>